<feature type="signal peptide" evidence="1">
    <location>
        <begin position="1"/>
        <end position="22"/>
    </location>
</feature>
<gene>
    <name evidence="2" type="ORF">D3F03_06285</name>
</gene>
<dbReference type="AlphaFoldDB" id="A0A398CB43"/>
<dbReference type="EMBL" id="QXJC01000001">
    <property type="protein sequence ID" value="RID99979.1"/>
    <property type="molecule type" value="Genomic_DNA"/>
</dbReference>
<name>A0A398CB43_9BURK</name>
<accession>A0A398CB43</accession>
<keyword evidence="1" id="KW-0732">Signal</keyword>
<evidence type="ECO:0000313" key="3">
    <source>
        <dbReference type="Proteomes" id="UP000266302"/>
    </source>
</evidence>
<feature type="chain" id="PRO_5017318655" evidence="1">
    <location>
        <begin position="23"/>
        <end position="99"/>
    </location>
</feature>
<sequence length="99" mass="10566">MHLAAALLTASLLAGCATGPGAAPSPNAPQLFMNARGLKQWDHPEAFGPVPKEMLTTGRQYCATLNNGGKRYTPTGYHPHARSVEGYPFEDGGFYCTLE</sequence>
<dbReference type="Proteomes" id="UP000266302">
    <property type="component" value="Unassembled WGS sequence"/>
</dbReference>
<proteinExistence type="predicted"/>
<protein>
    <submittedName>
        <fullName evidence="2">Uncharacterized protein</fullName>
    </submittedName>
</protein>
<evidence type="ECO:0000313" key="2">
    <source>
        <dbReference type="EMBL" id="RID99979.1"/>
    </source>
</evidence>
<keyword evidence="3" id="KW-1185">Reference proteome</keyword>
<organism evidence="2 3">
    <name type="scientific">Simplicispira hankyongi</name>
    <dbReference type="NCBI Taxonomy" id="2315688"/>
    <lineage>
        <taxon>Bacteria</taxon>
        <taxon>Pseudomonadati</taxon>
        <taxon>Pseudomonadota</taxon>
        <taxon>Betaproteobacteria</taxon>
        <taxon>Burkholderiales</taxon>
        <taxon>Comamonadaceae</taxon>
        <taxon>Simplicispira</taxon>
    </lineage>
</organism>
<comment type="caution">
    <text evidence="2">The sequence shown here is derived from an EMBL/GenBank/DDBJ whole genome shotgun (WGS) entry which is preliminary data.</text>
</comment>
<evidence type="ECO:0000256" key="1">
    <source>
        <dbReference type="SAM" id="SignalP"/>
    </source>
</evidence>
<reference evidence="2 3" key="1">
    <citation type="submission" date="2018-09" db="EMBL/GenBank/DDBJ databases">
        <title>Draft genome of Simplicispira sp. NY-02.</title>
        <authorList>
            <person name="Im W.T."/>
        </authorList>
    </citation>
    <scope>NUCLEOTIDE SEQUENCE [LARGE SCALE GENOMIC DNA]</scope>
    <source>
        <strain evidence="2 3">NY-02</strain>
    </source>
</reference>